<organism evidence="1 2">
    <name type="scientific">Melipona quadrifasciata</name>
    <dbReference type="NCBI Taxonomy" id="166423"/>
    <lineage>
        <taxon>Eukaryota</taxon>
        <taxon>Metazoa</taxon>
        <taxon>Ecdysozoa</taxon>
        <taxon>Arthropoda</taxon>
        <taxon>Hexapoda</taxon>
        <taxon>Insecta</taxon>
        <taxon>Pterygota</taxon>
        <taxon>Neoptera</taxon>
        <taxon>Endopterygota</taxon>
        <taxon>Hymenoptera</taxon>
        <taxon>Apocrita</taxon>
        <taxon>Aculeata</taxon>
        <taxon>Apoidea</taxon>
        <taxon>Anthophila</taxon>
        <taxon>Apidae</taxon>
        <taxon>Melipona</taxon>
    </lineage>
</organism>
<dbReference type="EMBL" id="KQ435711">
    <property type="protein sequence ID" value="KOX79503.1"/>
    <property type="molecule type" value="Genomic_DNA"/>
</dbReference>
<name>A0A0M9AAV5_9HYME</name>
<sequence length="148" mass="16952">MSCPKQLKIPKQKLQVGHFNYFGSFSVKNGVGYYFCEIPSDALFISVHAFEISAAVDEPFLRNYHQSDLDRSKLLPRLKLYLVYYLHINYALKDYFSASGQVIEETDWCAVSVHGVLILLPSLSAVPNERQELIRLLRHDKSGKFVPI</sequence>
<keyword evidence="2" id="KW-1185">Reference proteome</keyword>
<dbReference type="Proteomes" id="UP000053105">
    <property type="component" value="Unassembled WGS sequence"/>
</dbReference>
<gene>
    <name evidence="1" type="ORF">WN51_02769</name>
</gene>
<reference evidence="1 2" key="1">
    <citation type="submission" date="2015-07" db="EMBL/GenBank/DDBJ databases">
        <title>The genome of Melipona quadrifasciata.</title>
        <authorList>
            <person name="Pan H."/>
            <person name="Kapheim K."/>
        </authorList>
    </citation>
    <scope>NUCLEOTIDE SEQUENCE [LARGE SCALE GENOMIC DNA]</scope>
    <source>
        <strain evidence="1">0111107301</strain>
        <tissue evidence="1">Whole body</tissue>
    </source>
</reference>
<accession>A0A0M9AAV5</accession>
<proteinExistence type="predicted"/>
<evidence type="ECO:0000313" key="1">
    <source>
        <dbReference type="EMBL" id="KOX79503.1"/>
    </source>
</evidence>
<protein>
    <submittedName>
        <fullName evidence="1">Uncharacterized protein</fullName>
    </submittedName>
</protein>
<dbReference type="AlphaFoldDB" id="A0A0M9AAV5"/>
<evidence type="ECO:0000313" key="2">
    <source>
        <dbReference type="Proteomes" id="UP000053105"/>
    </source>
</evidence>